<accession>A0A5S9P4F4</accession>
<evidence type="ECO:0000313" key="1">
    <source>
        <dbReference type="EMBL" id="CAA0098205.1"/>
    </source>
</evidence>
<dbReference type="InterPro" id="IPR045660">
    <property type="entry name" value="DUF6390"/>
</dbReference>
<dbReference type="EMBL" id="CACSIP010000006">
    <property type="protein sequence ID" value="CAA0098205.1"/>
    <property type="molecule type" value="Genomic_DNA"/>
</dbReference>
<sequence length="252" mass="27104">MTAGSHRNHPGHAMFARYAFPPNELGYCGPPGTVAPPRPGAADLADYAREFDGAWPYLNAIAAAVDQHDPLDEQIVRSYWLGGPLLAEVDADVLLATLRKAFSGQVTGLLAEVSPQNALANHSFHVFVVYPWARFLHRDPRTPVKVMQDCRIRWGVVDAVDDEHAVVVSRPLTFVAGELGLGAPTPERVRWRRDGASLAPAPIPGQTVAAHWDWICGALTPGEVADLDAATRATLALANAALSQAQTTSPRL</sequence>
<organism evidence="1 2">
    <name type="scientific">Mycolicibacterium vanbaalenii</name>
    <name type="common">Mycobacterium vanbaalenii</name>
    <dbReference type="NCBI Taxonomy" id="110539"/>
    <lineage>
        <taxon>Bacteria</taxon>
        <taxon>Bacillati</taxon>
        <taxon>Actinomycetota</taxon>
        <taxon>Actinomycetes</taxon>
        <taxon>Mycobacteriales</taxon>
        <taxon>Mycobacteriaceae</taxon>
        <taxon>Mycolicibacterium</taxon>
    </lineage>
</organism>
<name>A0A5S9P4F4_MYCVN</name>
<dbReference type="RefSeq" id="WP_200845880.1">
    <property type="nucleotide sequence ID" value="NZ_CACSIP010000006.1"/>
</dbReference>
<dbReference type="AlphaFoldDB" id="A0A5S9P4F4"/>
<gene>
    <name evidence="1" type="ORF">AELLOGFF_03085</name>
</gene>
<protein>
    <submittedName>
        <fullName evidence="1">Uncharacterized protein</fullName>
    </submittedName>
</protein>
<proteinExistence type="predicted"/>
<reference evidence="1 2" key="1">
    <citation type="submission" date="2019-11" db="EMBL/GenBank/DDBJ databases">
        <authorList>
            <person name="Holert J."/>
        </authorList>
    </citation>
    <scope>NUCLEOTIDE SEQUENCE [LARGE SCALE GENOMIC DNA]</scope>
    <source>
        <strain evidence="1">BC8_1</strain>
    </source>
</reference>
<dbReference type="Pfam" id="PF19927">
    <property type="entry name" value="DUF6390"/>
    <property type="match status" value="1"/>
</dbReference>
<dbReference type="Proteomes" id="UP000430146">
    <property type="component" value="Unassembled WGS sequence"/>
</dbReference>
<evidence type="ECO:0000313" key="2">
    <source>
        <dbReference type="Proteomes" id="UP000430146"/>
    </source>
</evidence>
<keyword evidence="2" id="KW-1185">Reference proteome</keyword>